<proteinExistence type="predicted"/>
<evidence type="ECO:0000313" key="1">
    <source>
        <dbReference type="EMBL" id="TGD77949.1"/>
    </source>
</evidence>
<reference evidence="1 2" key="1">
    <citation type="submission" date="2019-04" db="EMBL/GenBank/DDBJ databases">
        <authorList>
            <person name="Feng G."/>
            <person name="Zhang J."/>
            <person name="Zhu H."/>
        </authorList>
    </citation>
    <scope>NUCLEOTIDE SEQUENCE [LARGE SCALE GENOMIC DNA]</scope>
    <source>
        <strain evidence="1 2">JCM 19491</strain>
    </source>
</reference>
<accession>A0A4Z0MEQ1</accession>
<evidence type="ECO:0008006" key="3">
    <source>
        <dbReference type="Google" id="ProtNLM"/>
    </source>
</evidence>
<evidence type="ECO:0000313" key="2">
    <source>
        <dbReference type="Proteomes" id="UP000298284"/>
    </source>
</evidence>
<comment type="caution">
    <text evidence="1">The sequence shown here is derived from an EMBL/GenBank/DDBJ whole genome shotgun (WGS) entry which is preliminary data.</text>
</comment>
<protein>
    <recommendedName>
        <fullName evidence="3">Peptidase A2 domain-containing protein</fullName>
    </recommendedName>
</protein>
<sequence>MKLFRNILLAVLTLLLVSGLGGYFYMRKKFEPAANQLVVSGLPTTASFAWHASGVKPVNPRAGLLVPVRLPGCPRTCYLQFDTGSPSTLLYANSLAALRKHYPATTQRLLPQADTLHDVTFSLGQATVQASWLRVLEYGATELPADSTAQFIIGTLGADVLDGRVLVLDYARQQFSLSTQLPDSLARHTAFVPLSYESRRVILTAQVLGKEEKLLFDSGSSAFALITSRAIWQNMARPQAPVQTAASNSMGRTLTTYTTATAEAMQVNNMVVPFKTVTYVEGTSLMQSTLMRFSGMGGMLGNKAFEQHTIVLDVPGGRFGVVR</sequence>
<keyword evidence="2" id="KW-1185">Reference proteome</keyword>
<organism evidence="1 2">
    <name type="scientific">Hymenobacter wooponensis</name>
    <dbReference type="NCBI Taxonomy" id="1525360"/>
    <lineage>
        <taxon>Bacteria</taxon>
        <taxon>Pseudomonadati</taxon>
        <taxon>Bacteroidota</taxon>
        <taxon>Cytophagia</taxon>
        <taxon>Cytophagales</taxon>
        <taxon>Hymenobacteraceae</taxon>
        <taxon>Hymenobacter</taxon>
    </lineage>
</organism>
<dbReference type="OrthoDB" id="7548156at2"/>
<dbReference type="AlphaFoldDB" id="A0A4Z0MEQ1"/>
<dbReference type="EMBL" id="SRKZ01000007">
    <property type="protein sequence ID" value="TGD77949.1"/>
    <property type="molecule type" value="Genomic_DNA"/>
</dbReference>
<dbReference type="Proteomes" id="UP000298284">
    <property type="component" value="Unassembled WGS sequence"/>
</dbReference>
<dbReference type="RefSeq" id="WP_135532622.1">
    <property type="nucleotide sequence ID" value="NZ_SRKZ01000007.1"/>
</dbReference>
<name>A0A4Z0MEQ1_9BACT</name>
<gene>
    <name evidence="1" type="ORF">EU557_21920</name>
</gene>